<dbReference type="EMBL" id="JH930775">
    <property type="protein sequence ID" value="EKM48741.1"/>
    <property type="molecule type" value="Genomic_DNA"/>
</dbReference>
<dbReference type="Gene3D" id="3.30.930.10">
    <property type="entry name" value="Bira Bifunctional Protein, Domain 2"/>
    <property type="match status" value="1"/>
</dbReference>
<dbReference type="KEGG" id="pco:PHACADRAFT_214682"/>
<dbReference type="RefSeq" id="XP_007402708.1">
    <property type="nucleotide sequence ID" value="XM_007402646.1"/>
</dbReference>
<dbReference type="PANTHER" id="PTHR42918:SF9">
    <property type="entry name" value="LYSINE--TRNA LIGASE"/>
    <property type="match status" value="1"/>
</dbReference>
<dbReference type="InterPro" id="IPR045864">
    <property type="entry name" value="aa-tRNA-synth_II/BPL/LPL"/>
</dbReference>
<feature type="region of interest" description="Disordered" evidence="4">
    <location>
        <begin position="217"/>
        <end position="246"/>
    </location>
</feature>
<keyword evidence="3" id="KW-0067">ATP-binding</keyword>
<dbReference type="GO" id="GO:0004824">
    <property type="term" value="F:lysine-tRNA ligase activity"/>
    <property type="evidence" value="ECO:0007669"/>
    <property type="project" value="InterPro"/>
</dbReference>
<gene>
    <name evidence="6" type="ORF">PHACADRAFT_214682</name>
</gene>
<dbReference type="GO" id="GO:0000049">
    <property type="term" value="F:tRNA binding"/>
    <property type="evidence" value="ECO:0007669"/>
    <property type="project" value="TreeGrafter"/>
</dbReference>
<dbReference type="AlphaFoldDB" id="K5UGY4"/>
<keyword evidence="1" id="KW-0436">Ligase</keyword>
<evidence type="ECO:0000313" key="6">
    <source>
        <dbReference type="EMBL" id="EKM48741.1"/>
    </source>
</evidence>
<evidence type="ECO:0000256" key="2">
    <source>
        <dbReference type="ARBA" id="ARBA00022741"/>
    </source>
</evidence>
<feature type="domain" description="Aminoacyl-tRNA synthetase class II (D/K/N)" evidence="5">
    <location>
        <begin position="66"/>
        <end position="118"/>
    </location>
</feature>
<evidence type="ECO:0000256" key="4">
    <source>
        <dbReference type="SAM" id="MobiDB-lite"/>
    </source>
</evidence>
<accession>K5UGY4</accession>
<dbReference type="HOGENOM" id="CLU_580188_0_0_1"/>
<dbReference type="InterPro" id="IPR004364">
    <property type="entry name" value="Aa-tRNA-synt_II"/>
</dbReference>
<name>K5UGY4_PHACS</name>
<reference evidence="6 7" key="1">
    <citation type="journal article" date="2012" name="BMC Genomics">
        <title>Comparative genomics of the white-rot fungi, Phanerochaete carnosa and P. chrysosporium, to elucidate the genetic basis of the distinct wood types they colonize.</title>
        <authorList>
            <person name="Suzuki H."/>
            <person name="MacDonald J."/>
            <person name="Syed K."/>
            <person name="Salamov A."/>
            <person name="Hori C."/>
            <person name="Aerts A."/>
            <person name="Henrissat B."/>
            <person name="Wiebenga A."/>
            <person name="vanKuyk P.A."/>
            <person name="Barry K."/>
            <person name="Lindquist E."/>
            <person name="LaButti K."/>
            <person name="Lapidus A."/>
            <person name="Lucas S."/>
            <person name="Coutinho P."/>
            <person name="Gong Y."/>
            <person name="Samejima M."/>
            <person name="Mahadevan R."/>
            <person name="Abou-Zaid M."/>
            <person name="de Vries R.P."/>
            <person name="Igarashi K."/>
            <person name="Yadav J.S."/>
            <person name="Grigoriev I.V."/>
            <person name="Master E.R."/>
        </authorList>
    </citation>
    <scope>NUCLEOTIDE SEQUENCE [LARGE SCALE GENOMIC DNA]</scope>
    <source>
        <strain evidence="6 7">HHB-10118-sp</strain>
    </source>
</reference>
<dbReference type="InterPro" id="IPR018149">
    <property type="entry name" value="Lys-tRNA-synth_II_C"/>
</dbReference>
<dbReference type="GO" id="GO:0006430">
    <property type="term" value="P:lysyl-tRNA aminoacylation"/>
    <property type="evidence" value="ECO:0007669"/>
    <property type="project" value="InterPro"/>
</dbReference>
<keyword evidence="7" id="KW-1185">Reference proteome</keyword>
<dbReference type="GeneID" id="18913569"/>
<dbReference type="STRING" id="650164.K5UGY4"/>
<feature type="compositionally biased region" description="Low complexity" evidence="4">
    <location>
        <begin position="226"/>
        <end position="243"/>
    </location>
</feature>
<evidence type="ECO:0000313" key="7">
    <source>
        <dbReference type="Proteomes" id="UP000008370"/>
    </source>
</evidence>
<dbReference type="PANTHER" id="PTHR42918">
    <property type="entry name" value="LYSYL-TRNA SYNTHETASE"/>
    <property type="match status" value="1"/>
</dbReference>
<evidence type="ECO:0000256" key="1">
    <source>
        <dbReference type="ARBA" id="ARBA00022598"/>
    </source>
</evidence>
<protein>
    <recommendedName>
        <fullName evidence="5">Aminoacyl-tRNA synthetase class II (D/K/N) domain-containing protein</fullName>
    </recommendedName>
</protein>
<dbReference type="Pfam" id="PF00152">
    <property type="entry name" value="tRNA-synt_2"/>
    <property type="match status" value="1"/>
</dbReference>
<proteinExistence type="predicted"/>
<evidence type="ECO:0000256" key="3">
    <source>
        <dbReference type="ARBA" id="ARBA00022840"/>
    </source>
</evidence>
<dbReference type="GO" id="GO:0005524">
    <property type="term" value="F:ATP binding"/>
    <property type="evidence" value="ECO:0007669"/>
    <property type="project" value="UniProtKB-KW"/>
</dbReference>
<evidence type="ECO:0000259" key="5">
    <source>
        <dbReference type="Pfam" id="PF00152"/>
    </source>
</evidence>
<dbReference type="GO" id="GO:0005829">
    <property type="term" value="C:cytosol"/>
    <property type="evidence" value="ECO:0007669"/>
    <property type="project" value="TreeGrafter"/>
</dbReference>
<dbReference type="InParanoid" id="K5UGY4"/>
<dbReference type="SUPFAM" id="SSF55681">
    <property type="entry name" value="Class II aaRS and biotin synthetases"/>
    <property type="match status" value="1"/>
</dbReference>
<dbReference type="Proteomes" id="UP000008370">
    <property type="component" value="Unassembled WGS sequence"/>
</dbReference>
<keyword evidence="2" id="KW-0547">Nucleotide-binding</keyword>
<dbReference type="PRINTS" id="PR00982">
    <property type="entry name" value="TRNASYNTHLYS"/>
</dbReference>
<sequence length="471" mass="51669">MSTSAVETSSVLLESRDVPRLASSRLSPQMVLLSPDLHQLPSGPLGLEDWKPRHHKRSLDLTLGGDTVARRIFIARNRIADYIHRFFDTLGFFEVEIPMTGTIADGAVAKPFMAHHDGLDFDLRTRSRACCGTRVVDLTHMVYADMYDIVETIESLIEVPDKREGVRAGDLKRPWLRYDMRTVEEKLGAKILVGEALRTEEANKLLREHNIECSERRTNGRVLGTSSSASSSSSSAPSSSSSSCLPPTGGWGISINRLMKFLTTDLANTKEALLFPAMIPTQTAADTVGPVGPPWAGLNLCGVSDVLVDGRDTARRPAEIFAGSLPFCGLTAVYSTTWLMAQPRLGVVRLVQQRPRDCVQKGVHLMDALFGCLEDGVECDDDGKLEDDDCEVMEEQRAKQRKGQVFEDAIPGARARRRSARMAPAPILVAVGTIDSTGATTSLSTIEQPDQMLMSIEDFKPEEYGLLSYNS</sequence>
<dbReference type="OrthoDB" id="40579at2759"/>
<organism evidence="6 7">
    <name type="scientific">Phanerochaete carnosa (strain HHB-10118-sp)</name>
    <name type="common">White-rot fungus</name>
    <name type="synonym">Peniophora carnosa</name>
    <dbReference type="NCBI Taxonomy" id="650164"/>
    <lineage>
        <taxon>Eukaryota</taxon>
        <taxon>Fungi</taxon>
        <taxon>Dikarya</taxon>
        <taxon>Basidiomycota</taxon>
        <taxon>Agaricomycotina</taxon>
        <taxon>Agaricomycetes</taxon>
        <taxon>Polyporales</taxon>
        <taxon>Phanerochaetaceae</taxon>
        <taxon>Phanerochaete</taxon>
    </lineage>
</organism>